<keyword evidence="2" id="KW-1185">Reference proteome</keyword>
<dbReference type="EMBL" id="CAJVPM010002820">
    <property type="protein sequence ID" value="CAG8493077.1"/>
    <property type="molecule type" value="Genomic_DNA"/>
</dbReference>
<evidence type="ECO:0000313" key="1">
    <source>
        <dbReference type="EMBL" id="CAG8493077.1"/>
    </source>
</evidence>
<dbReference type="Proteomes" id="UP000789860">
    <property type="component" value="Unassembled WGS sequence"/>
</dbReference>
<organism evidence="1 2">
    <name type="scientific">Scutellospora calospora</name>
    <dbReference type="NCBI Taxonomy" id="85575"/>
    <lineage>
        <taxon>Eukaryota</taxon>
        <taxon>Fungi</taxon>
        <taxon>Fungi incertae sedis</taxon>
        <taxon>Mucoromycota</taxon>
        <taxon>Glomeromycotina</taxon>
        <taxon>Glomeromycetes</taxon>
        <taxon>Diversisporales</taxon>
        <taxon>Gigasporaceae</taxon>
        <taxon>Scutellospora</taxon>
    </lineage>
</organism>
<sequence length="45" mass="4948">MTINVLELNELEAIFAIKATLGGAIKHGIGTKMDEEEVFKDKESI</sequence>
<proteinExistence type="predicted"/>
<comment type="caution">
    <text evidence="1">The sequence shown here is derived from an EMBL/GenBank/DDBJ whole genome shotgun (WGS) entry which is preliminary data.</text>
</comment>
<accession>A0ACA9KTU6</accession>
<reference evidence="1" key="1">
    <citation type="submission" date="2021-06" db="EMBL/GenBank/DDBJ databases">
        <authorList>
            <person name="Kallberg Y."/>
            <person name="Tangrot J."/>
            <person name="Rosling A."/>
        </authorList>
    </citation>
    <scope>NUCLEOTIDE SEQUENCE</scope>
    <source>
        <strain evidence="1">AU212A</strain>
    </source>
</reference>
<protein>
    <submittedName>
        <fullName evidence="1">6903_t:CDS:1</fullName>
    </submittedName>
</protein>
<name>A0ACA9KTU6_9GLOM</name>
<gene>
    <name evidence="1" type="ORF">SCALOS_LOCUS2909</name>
</gene>
<evidence type="ECO:0000313" key="2">
    <source>
        <dbReference type="Proteomes" id="UP000789860"/>
    </source>
</evidence>